<gene>
    <name evidence="17" type="ORF">OXH18_18865</name>
</gene>
<reference evidence="17" key="1">
    <citation type="submission" date="2022-12" db="EMBL/GenBank/DDBJ databases">
        <title>Polyphasic identification of a Novel Hot-Spring Cyanobacterium Ocullathermofonsia sinensis gen nov. sp. nov. and Genomic Insights on its Adaptations to the Thermal Habitat.</title>
        <authorList>
            <person name="Daroch M."/>
            <person name="Tang J."/>
            <person name="Jiang Y."/>
        </authorList>
    </citation>
    <scope>NUCLEOTIDE SEQUENCE</scope>
    <source>
        <strain evidence="17">PKUAC-SCTA174</strain>
    </source>
</reference>
<dbReference type="SUPFAM" id="SSF55874">
    <property type="entry name" value="ATPase domain of HSP90 chaperone/DNA topoisomerase II/histidine kinase"/>
    <property type="match status" value="1"/>
</dbReference>
<dbReference type="PANTHER" id="PTHR43642:SF1">
    <property type="entry name" value="HYBRID SIGNAL TRANSDUCTION HISTIDINE KINASE G"/>
    <property type="match status" value="1"/>
</dbReference>
<dbReference type="CDD" id="cd00082">
    <property type="entry name" value="HisKA"/>
    <property type="match status" value="1"/>
</dbReference>
<evidence type="ECO:0000259" key="15">
    <source>
        <dbReference type="PROSITE" id="PS50109"/>
    </source>
</evidence>
<dbReference type="PROSITE" id="PS50110">
    <property type="entry name" value="RESPONSE_REGULATORY"/>
    <property type="match status" value="1"/>
</dbReference>
<keyword evidence="12" id="KW-0175">Coiled coil</keyword>
<dbReference type="CDD" id="cd00130">
    <property type="entry name" value="PAS"/>
    <property type="match status" value="1"/>
</dbReference>
<dbReference type="InterPro" id="IPR035965">
    <property type="entry name" value="PAS-like_dom_sf"/>
</dbReference>
<dbReference type="InterPro" id="IPR005467">
    <property type="entry name" value="His_kinase_dom"/>
</dbReference>
<dbReference type="KEGG" id="tsin:OXH18_18865"/>
<dbReference type="Pfam" id="PF01590">
    <property type="entry name" value="GAF"/>
    <property type="match status" value="3"/>
</dbReference>
<feature type="domain" description="Response regulatory" evidence="16">
    <location>
        <begin position="2376"/>
        <end position="2492"/>
    </location>
</feature>
<evidence type="ECO:0000256" key="5">
    <source>
        <dbReference type="ARBA" id="ARBA00022679"/>
    </source>
</evidence>
<dbReference type="InterPro" id="IPR041664">
    <property type="entry name" value="AAA_16"/>
</dbReference>
<dbReference type="Pfam" id="PF00072">
    <property type="entry name" value="Response_reg"/>
    <property type="match status" value="1"/>
</dbReference>
<evidence type="ECO:0000313" key="18">
    <source>
        <dbReference type="Proteomes" id="UP001163152"/>
    </source>
</evidence>
<keyword evidence="10" id="KW-0472">Membrane</keyword>
<dbReference type="SUPFAM" id="SSF47384">
    <property type="entry name" value="Homodimeric domain of signal transducing histidine kinase"/>
    <property type="match status" value="1"/>
</dbReference>
<keyword evidence="7" id="KW-0418">Kinase</keyword>
<dbReference type="InterPro" id="IPR036890">
    <property type="entry name" value="HATPase_C_sf"/>
</dbReference>
<dbReference type="SUPFAM" id="SSF55785">
    <property type="entry name" value="PYP-like sensor domain (PAS domain)"/>
    <property type="match status" value="1"/>
</dbReference>
<dbReference type="Pfam" id="PF00069">
    <property type="entry name" value="Pkinase"/>
    <property type="match status" value="1"/>
</dbReference>
<evidence type="ECO:0000256" key="2">
    <source>
        <dbReference type="ARBA" id="ARBA00004370"/>
    </source>
</evidence>
<dbReference type="InterPro" id="IPR004358">
    <property type="entry name" value="Sig_transdc_His_kin-like_C"/>
</dbReference>
<dbReference type="Proteomes" id="UP001163152">
    <property type="component" value="Chromosome"/>
</dbReference>
<dbReference type="InterPro" id="IPR001789">
    <property type="entry name" value="Sig_transdc_resp-reg_receiver"/>
</dbReference>
<keyword evidence="5" id="KW-0808">Transferase</keyword>
<dbReference type="InterPro" id="IPR000719">
    <property type="entry name" value="Prot_kinase_dom"/>
</dbReference>
<dbReference type="PROSITE" id="PS00108">
    <property type="entry name" value="PROTEIN_KINASE_ST"/>
    <property type="match status" value="1"/>
</dbReference>
<dbReference type="Gene3D" id="3.30.450.20">
    <property type="entry name" value="PAS domain"/>
    <property type="match status" value="1"/>
</dbReference>
<evidence type="ECO:0000256" key="11">
    <source>
        <dbReference type="PROSITE-ProRule" id="PRU00169"/>
    </source>
</evidence>
<evidence type="ECO:0000256" key="12">
    <source>
        <dbReference type="SAM" id="Coils"/>
    </source>
</evidence>
<dbReference type="SMART" id="SM00220">
    <property type="entry name" value="S_TKc"/>
    <property type="match status" value="1"/>
</dbReference>
<dbReference type="PRINTS" id="PR00344">
    <property type="entry name" value="BCTRLSENSOR"/>
</dbReference>
<dbReference type="CDD" id="cd16922">
    <property type="entry name" value="HATPase_EvgS-ArcB-TorS-like"/>
    <property type="match status" value="1"/>
</dbReference>
<dbReference type="InterPro" id="IPR003661">
    <property type="entry name" value="HisK_dim/P_dom"/>
</dbReference>
<dbReference type="InterPro" id="IPR053159">
    <property type="entry name" value="Hybrid_Histidine_Kinase"/>
</dbReference>
<dbReference type="GO" id="GO:0016020">
    <property type="term" value="C:membrane"/>
    <property type="evidence" value="ECO:0007669"/>
    <property type="project" value="UniProtKB-SubCell"/>
</dbReference>
<dbReference type="Gene3D" id="3.30.450.40">
    <property type="match status" value="3"/>
</dbReference>
<evidence type="ECO:0000259" key="16">
    <source>
        <dbReference type="PROSITE" id="PS50110"/>
    </source>
</evidence>
<comment type="subcellular location">
    <subcellularLocation>
        <location evidence="2">Membrane</location>
    </subcellularLocation>
</comment>
<dbReference type="InterPro" id="IPR000014">
    <property type="entry name" value="PAS"/>
</dbReference>
<dbReference type="SMART" id="SM00065">
    <property type="entry name" value="GAF"/>
    <property type="match status" value="3"/>
</dbReference>
<feature type="domain" description="Protein kinase" evidence="14">
    <location>
        <begin position="11"/>
        <end position="295"/>
    </location>
</feature>
<evidence type="ECO:0000256" key="3">
    <source>
        <dbReference type="ARBA" id="ARBA00012438"/>
    </source>
</evidence>
<evidence type="ECO:0000256" key="1">
    <source>
        <dbReference type="ARBA" id="ARBA00000085"/>
    </source>
</evidence>
<evidence type="ECO:0000313" key="17">
    <source>
        <dbReference type="EMBL" id="WAL59216.1"/>
    </source>
</evidence>
<keyword evidence="8" id="KW-0067">ATP-binding</keyword>
<evidence type="ECO:0000256" key="8">
    <source>
        <dbReference type="ARBA" id="ARBA00022840"/>
    </source>
</evidence>
<dbReference type="RefSeq" id="WP_268608901.1">
    <property type="nucleotide sequence ID" value="NZ_CP113797.1"/>
</dbReference>
<dbReference type="InterPro" id="IPR008271">
    <property type="entry name" value="Ser/Thr_kinase_AS"/>
</dbReference>
<dbReference type="InterPro" id="IPR011009">
    <property type="entry name" value="Kinase-like_dom_sf"/>
</dbReference>
<dbReference type="Gene3D" id="1.10.510.10">
    <property type="entry name" value="Transferase(Phosphotransferase) domain 1"/>
    <property type="match status" value="1"/>
</dbReference>
<keyword evidence="9" id="KW-0902">Two-component regulatory system</keyword>
<protein>
    <recommendedName>
        <fullName evidence="3">histidine kinase</fullName>
        <ecNumber evidence="3">2.7.13.3</ecNumber>
    </recommendedName>
</protein>
<feature type="region of interest" description="Disordered" evidence="13">
    <location>
        <begin position="2239"/>
        <end position="2264"/>
    </location>
</feature>
<dbReference type="Gene3D" id="1.10.287.130">
    <property type="match status" value="1"/>
</dbReference>
<evidence type="ECO:0000256" key="10">
    <source>
        <dbReference type="ARBA" id="ARBA00023136"/>
    </source>
</evidence>
<evidence type="ECO:0000259" key="14">
    <source>
        <dbReference type="PROSITE" id="PS50011"/>
    </source>
</evidence>
<dbReference type="Gene3D" id="3.40.50.300">
    <property type="entry name" value="P-loop containing nucleotide triphosphate hydrolases"/>
    <property type="match status" value="1"/>
</dbReference>
<dbReference type="SMART" id="SM00448">
    <property type="entry name" value="REC"/>
    <property type="match status" value="1"/>
</dbReference>
<dbReference type="NCBIfam" id="TIGR00229">
    <property type="entry name" value="sensory_box"/>
    <property type="match status" value="1"/>
</dbReference>
<dbReference type="PANTHER" id="PTHR43642">
    <property type="entry name" value="HYBRID SIGNAL TRANSDUCTION HISTIDINE KINASE G"/>
    <property type="match status" value="1"/>
</dbReference>
<dbReference type="EC" id="2.7.13.3" evidence="3"/>
<dbReference type="InterPro" id="IPR029016">
    <property type="entry name" value="GAF-like_dom_sf"/>
</dbReference>
<keyword evidence="4 11" id="KW-0597">Phosphoprotein</keyword>
<dbReference type="Pfam" id="PF13191">
    <property type="entry name" value="AAA_16"/>
    <property type="match status" value="1"/>
</dbReference>
<dbReference type="SMART" id="SM00387">
    <property type="entry name" value="HATPase_c"/>
    <property type="match status" value="1"/>
</dbReference>
<evidence type="ECO:0000256" key="13">
    <source>
        <dbReference type="SAM" id="MobiDB-lite"/>
    </source>
</evidence>
<dbReference type="Pfam" id="PF00512">
    <property type="entry name" value="HisKA"/>
    <property type="match status" value="1"/>
</dbReference>
<evidence type="ECO:0000256" key="4">
    <source>
        <dbReference type="ARBA" id="ARBA00022553"/>
    </source>
</evidence>
<comment type="catalytic activity">
    <reaction evidence="1">
        <text>ATP + protein L-histidine = ADP + protein N-phospho-L-histidine.</text>
        <dbReference type="EC" id="2.7.13.3"/>
    </reaction>
</comment>
<dbReference type="SUPFAM" id="SSF52172">
    <property type="entry name" value="CheY-like"/>
    <property type="match status" value="1"/>
</dbReference>
<feature type="modified residue" description="4-aspartylphosphate" evidence="11">
    <location>
        <position position="2425"/>
    </location>
</feature>
<feature type="coiled-coil region" evidence="12">
    <location>
        <begin position="1566"/>
        <end position="1604"/>
    </location>
</feature>
<evidence type="ECO:0000256" key="6">
    <source>
        <dbReference type="ARBA" id="ARBA00022741"/>
    </source>
</evidence>
<dbReference type="SUPFAM" id="SSF55781">
    <property type="entry name" value="GAF domain-like"/>
    <property type="match status" value="3"/>
</dbReference>
<dbReference type="SUPFAM" id="SSF56112">
    <property type="entry name" value="Protein kinase-like (PK-like)"/>
    <property type="match status" value="1"/>
</dbReference>
<dbReference type="PROSITE" id="PS50109">
    <property type="entry name" value="HIS_KIN"/>
    <property type="match status" value="1"/>
</dbReference>
<dbReference type="Gene3D" id="3.30.565.10">
    <property type="entry name" value="Histidine kinase-like ATPase, C-terminal domain"/>
    <property type="match status" value="1"/>
</dbReference>
<dbReference type="InterPro" id="IPR027417">
    <property type="entry name" value="P-loop_NTPase"/>
</dbReference>
<feature type="domain" description="Histidine kinase" evidence="15">
    <location>
        <begin position="2094"/>
        <end position="2350"/>
    </location>
</feature>
<organism evidence="17 18">
    <name type="scientific">Thermocoleostomius sinensis A174</name>
    <dbReference type="NCBI Taxonomy" id="2016057"/>
    <lineage>
        <taxon>Bacteria</taxon>
        <taxon>Bacillati</taxon>
        <taxon>Cyanobacteriota</taxon>
        <taxon>Cyanophyceae</taxon>
        <taxon>Oculatellales</taxon>
        <taxon>Oculatellaceae</taxon>
        <taxon>Thermocoleostomius</taxon>
    </lineage>
</organism>
<keyword evidence="18" id="KW-1185">Reference proteome</keyword>
<dbReference type="GO" id="GO:0005524">
    <property type="term" value="F:ATP binding"/>
    <property type="evidence" value="ECO:0007669"/>
    <property type="project" value="UniProtKB-KW"/>
</dbReference>
<dbReference type="FunFam" id="1.10.287.130:FF:000038">
    <property type="entry name" value="Sensory transduction histidine kinase"/>
    <property type="match status" value="1"/>
</dbReference>
<dbReference type="CDD" id="cd17546">
    <property type="entry name" value="REC_hyHK_CKI1_RcsC-like"/>
    <property type="match status" value="1"/>
</dbReference>
<dbReference type="PROSITE" id="PS50011">
    <property type="entry name" value="PROTEIN_KINASE_DOM"/>
    <property type="match status" value="1"/>
</dbReference>
<dbReference type="EMBL" id="CP113797">
    <property type="protein sequence ID" value="WAL59216.1"/>
    <property type="molecule type" value="Genomic_DNA"/>
</dbReference>
<sequence length="2581" mass="292011">MEQPMITLPGYDIAELIYSSSKTLIYRGWRSVDQRPVMIKVINTEYPSVSELIHFRNQLTIARYLNIPGVIQPLALEPCGNGYALVMEDEGFISLREYLTSQRLSNHAERSDPHADAPARLSLDDFFSIAIQLASVLEGLYQHHIIHKDIKPQNILFHPQSKQIKLTDFSLSSRLPRENPVLHSPNVLEGTLAYMAPEQTGRMNRGVDYRADFYALGITFYELLTGQLPFQSTDPMELVHSHIAQQPIAPIVLNSLIPETVNQIILKLMAKTAEDRYQTAFGLRQDLERCQQEWQQQGGVSNFPLATRDICDRFTIPETLYGREQEVATLLAAFDRVSGTDQSTKSHHSELMLVAGYSGVGKTAVVNEVHKPIVRQRGYFIKGKFDQFQRNIPFSAFVQALRDLMRQLLTESRDRIREWQAKILAAVGNNGQILIEVIPELEWVIGAQPAPPNLSGMAAQNRFNLLVQKFIQVFTTSAHPLVFFLDDLQWADSASLHLIRLLIADTDTPYLLLIGAYRDNEVNPAHPLMLTIEEIRKANAAVNQITLAPLDVRSLNCLVADTLSCSAEQAVPLSQLIFQKTNGNPFFTTQFLKSLHQSGLIYFDFENYGWQCDLAQVRTLAASQDVVEFMTLQLQRLPLSTQNVLRLAACIGNEFDLATLAVVYEQSPSQTAIELWPALQEGLVLPISEVYKFYQTQALNSNSSLDQSDDQFDPSLQRLIKQAPTYRFLHDRVQQSAYSLIPSLDKQLTHLSIGRLLLQSACQSSNLDDRLFEIVNQLNVGADLIDDRVEQVELAKLNLTAGRKAKSATAYAAAVSYLSTGLHLLEPDGWQQQYDLMLALYEEAAEAAYLNGQFDQMGQWLAIVWQQATTLLDQMKAYEIQIQAYIAQDQPIEAVNVALAVLKSLGVHLPPNPKHYHVLLALWQTRLALLSKRIDQLVQLPLMTDPTKLAATRILASVMSAASFSLPNLFILIALKILNLSLQYGNLDLSAYAYGTYGQILCGIVGDVNQGYQFGQLAVRLLTKLNAKHLKAKVLMVVNDFVVHWRAHVKETLAPFIEAYQSGLETGDLEFSARSAMVYAYHSYFMGQDLTALSQEIANYSIAIRNLKQTKFIYMNERYRQVVLNLIGQSDNPCRLVGEAYNEDELLPLHFQSNDRNAIFNVYFHKAILCYLFQEYSEALTNIVNAKNYLANTTGLLLVPLFHFYESLIQLSMFSSVSNVRQKQILRQVTVNQRKLKRWAHHAPMNHLHKFYLVEAERYRVLQQWSQACDAYDRAISLAEEHEYINETALANELAARFYLEQSRSKLAQLYLTDAYYSYVRWGAKAKVKALEKQYPQLATLVSGKSSGLVARLSTQGQETDELGTTSTLTASSINIAEALDLTTVLKASQVLSGEIQIERLLSTLMQMAIENAGAETGVLILPEGDQWLVQAKVTKDKSNPEALQVDSLLQSILVENNSDVPATLINYVGRTQQAIALGDASHEAMFVADPYIRQHQPKSVLCFPILRLGALVGILYLENNLTTDAFTRDRLEVLELLMTQAAISLENARLYEQLRSYSHTLEARIEERTQELHQEVRERERALQELQRAQTVLSRRNAILQAQQDTAIDGILIVDEHQNIVSYNDRFCQLWQISKETLTDNQQSIESALAQLQEPQVFFDRVQYLYEHPEATSHEEIYFKDGRVFDRYSSPVTSAEGKYYGRIWYFRDITKLKRREEFLRLIVEGTATKIGDEFFRSCVRYLAELLGFRYTFISEFVDDSKERVRTLAFWNGETFLDNIEYSTDNTPCAEVLASSGLVMFESVRDRFSLDPHLSEIGGEVYIGMPIIDPHGRVLGQLAALDSQALDINVEDQELIFKIFAARAGAELERRRTEAALERQIQRVLLLDQITQEIRQSLDTQKIFQTAATQIGQTFHASRCHIHNYIAEPEPHLYVVAEYVVSGLDSMLGIEIPALNSPPTKAILLHDRALSWTNVYTDALLSAVIPASYPIHLKSMLAIRTSYQGEPNGAIVLHHCDCSMSRQEYLCHPESYASLFRHWTEDEVELLEAVAAQVGIALAQAKLLEQEKLQRQELETAKRSAEVANRAKSEFLANMSHELRTPLNAILGFTQLMTRDDSLNQQQRENLQIINRSGTHLLNLINDVLEFSKIEAGRITLSESAFDLYRLLNDLEEMFRLKADSKGLQLCFERSIYVPQYIKTDEGKLRQVFINLLSNAIKFTASGRVTLRSHQEDMFIGTHTESNQENKQQNTQGNYQRNSSINDRLQRSTSAESYRLLFEVEDTGPGIQAEEVQQLFVAFGQAETGRKSQEGTGLGLSISRAFVRLMGGDIVAMNAPRRGAIFRFTITAQAANESEVDTPVSKRRVIALQPNQPTYRILVVEDHYTNRQLLVNLLAPMGFEVQAVENGKEAIECWETWQPHLIWMDMRMPVMDGYEATRQIKAHPEGQEAIVIALTASAFEEERAVVLASGCDDFVRKPFQEHQIFDKLAEYLGVEYIYDAGTLAAPSSHRALLMPQDLTVMPSEWIEQLRQAAIQVDADLIQHLLHQVPPSQVVLANQLLELTQNFAFDEIIELTQGDHCD</sequence>
<dbReference type="InterPro" id="IPR036097">
    <property type="entry name" value="HisK_dim/P_sf"/>
</dbReference>
<keyword evidence="6" id="KW-0547">Nucleotide-binding</keyword>
<dbReference type="SUPFAM" id="SSF52540">
    <property type="entry name" value="P-loop containing nucleoside triphosphate hydrolases"/>
    <property type="match status" value="1"/>
</dbReference>
<dbReference type="InterPro" id="IPR011006">
    <property type="entry name" value="CheY-like_superfamily"/>
</dbReference>
<dbReference type="Pfam" id="PF02518">
    <property type="entry name" value="HATPase_c"/>
    <property type="match status" value="1"/>
</dbReference>
<evidence type="ECO:0000256" key="7">
    <source>
        <dbReference type="ARBA" id="ARBA00022777"/>
    </source>
</evidence>
<dbReference type="CDD" id="cd14014">
    <property type="entry name" value="STKc_PknB_like"/>
    <property type="match status" value="1"/>
</dbReference>
<accession>A0A9E8ZIM0</accession>
<proteinExistence type="predicted"/>
<dbReference type="GO" id="GO:0000155">
    <property type="term" value="F:phosphorelay sensor kinase activity"/>
    <property type="evidence" value="ECO:0007669"/>
    <property type="project" value="InterPro"/>
</dbReference>
<dbReference type="InterPro" id="IPR003018">
    <property type="entry name" value="GAF"/>
</dbReference>
<dbReference type="SMART" id="SM00388">
    <property type="entry name" value="HisKA"/>
    <property type="match status" value="1"/>
</dbReference>
<dbReference type="InterPro" id="IPR003594">
    <property type="entry name" value="HATPase_dom"/>
</dbReference>
<dbReference type="Gene3D" id="3.40.50.2300">
    <property type="match status" value="1"/>
</dbReference>
<name>A0A9E8ZIM0_9CYAN</name>
<evidence type="ECO:0000256" key="9">
    <source>
        <dbReference type="ARBA" id="ARBA00023012"/>
    </source>
</evidence>